<dbReference type="Proteomes" id="UP000835206">
    <property type="component" value="Chromosome 13"/>
</dbReference>
<evidence type="ECO:0000256" key="1">
    <source>
        <dbReference type="SAM" id="MobiDB-lite"/>
    </source>
</evidence>
<evidence type="ECO:0000313" key="5">
    <source>
        <dbReference type="RefSeq" id="XP_048267551.1"/>
    </source>
</evidence>
<keyword evidence="3" id="KW-0732">Signal</keyword>
<proteinExistence type="predicted"/>
<keyword evidence="2" id="KW-0472">Membrane</keyword>
<keyword evidence="2" id="KW-1133">Transmembrane helix</keyword>
<reference evidence="5" key="1">
    <citation type="submission" date="2025-08" db="UniProtKB">
        <authorList>
            <consortium name="RefSeq"/>
        </authorList>
    </citation>
    <scope>IDENTIFICATION</scope>
</reference>
<feature type="region of interest" description="Disordered" evidence="1">
    <location>
        <begin position="648"/>
        <end position="671"/>
    </location>
</feature>
<organism evidence="4 5">
    <name type="scientific">Bombus terrestris</name>
    <name type="common">Buff-tailed bumblebee</name>
    <name type="synonym">Apis terrestris</name>
    <dbReference type="NCBI Taxonomy" id="30195"/>
    <lineage>
        <taxon>Eukaryota</taxon>
        <taxon>Metazoa</taxon>
        <taxon>Ecdysozoa</taxon>
        <taxon>Arthropoda</taxon>
        <taxon>Hexapoda</taxon>
        <taxon>Insecta</taxon>
        <taxon>Pterygota</taxon>
        <taxon>Neoptera</taxon>
        <taxon>Endopterygota</taxon>
        <taxon>Hymenoptera</taxon>
        <taxon>Apocrita</taxon>
        <taxon>Aculeata</taxon>
        <taxon>Apoidea</taxon>
        <taxon>Anthophila</taxon>
        <taxon>Apidae</taxon>
        <taxon>Bombus</taxon>
        <taxon>Bombus</taxon>
    </lineage>
</organism>
<keyword evidence="2" id="KW-0812">Transmembrane</keyword>
<evidence type="ECO:0000313" key="4">
    <source>
        <dbReference type="Proteomes" id="UP000835206"/>
    </source>
</evidence>
<protein>
    <submittedName>
        <fullName evidence="5">Uncharacterized protein LOC125386234</fullName>
    </submittedName>
</protein>
<dbReference type="AlphaFoldDB" id="A0A9C6SV74"/>
<sequence length="671" mass="74534">MSYLVIILTLIKIVYGLIGYDCNGNHLNVTTISLNSIGDCSIQPVITENQDTYIQLLQLSEFEFTSVRQCKVQITRIIYYCGMHSHTSAVHNGFAEYLHETTAQQCARMHLDGTFSLGPQNLIVGLKDNATETRSLVLAGKLTNDGNCQGTQYVDPYGSWEGVVVQATVRISLRSGVVPVQTEANKILLKSGTVCTFSEGNCLDAEDGYTYWQPQPPSPCKFDQYDVLYEGIATRIQEIKTNRELAQPIYALTTQEVTFALTKTGEQPLCGYTLLSTEHPKLFLLETTKGNTFISKRKTAVENLDIFTYVNSKFVYVEKHIKRQMTALYHDVLTQRCNTEKKVIENALSLATLLPDEFAYTITKTPGHMALIAGEAVHIVKCVPVQVKIRHTTECYSELPVWQGNRTAFLTPRTHILTQHGNHRECSAVLPTLYNIDGLWHKFVPKPMEASAPQELRPDTRQTWQYPAPSSLATSGIYTQRDLDTLRDHVMFPVEKTTISNTLARGATGKVIVPGTVNILGIMDENALTTLAKNTASKLWTGFMEIGTVSAAILGIFIILKIMKTIVDIVIHGYQLRETYGCGLALLGAIWGSVTHLLLYMKGKRNVENQTQPQGISITSNDTIYQQPTTTTSALNELKDTISQISSGNLNSKRGGGVTSHAPHVPQRKHR</sequence>
<dbReference type="Pfam" id="PF24664">
    <property type="entry name" value="Monjiviricetes_fusion"/>
    <property type="match status" value="1"/>
</dbReference>
<keyword evidence="4" id="KW-1185">Reference proteome</keyword>
<dbReference type="RefSeq" id="XP_048267551.1">
    <property type="nucleotide sequence ID" value="XM_048411594.1"/>
</dbReference>
<dbReference type="OrthoDB" id="7311776at2759"/>
<feature type="chain" id="PRO_5038671050" evidence="3">
    <location>
        <begin position="17"/>
        <end position="671"/>
    </location>
</feature>
<dbReference type="GeneID" id="125386234"/>
<feature type="transmembrane region" description="Helical" evidence="2">
    <location>
        <begin position="580"/>
        <end position="601"/>
    </location>
</feature>
<evidence type="ECO:0000256" key="3">
    <source>
        <dbReference type="SAM" id="SignalP"/>
    </source>
</evidence>
<gene>
    <name evidence="5" type="primary">LOC125386234</name>
</gene>
<name>A0A9C6SV74_BOMTE</name>
<accession>A0A9C6SV74</accession>
<feature type="signal peptide" evidence="3">
    <location>
        <begin position="1"/>
        <end position="16"/>
    </location>
</feature>
<dbReference type="KEGG" id="bter:125386234"/>
<evidence type="ECO:0000256" key="2">
    <source>
        <dbReference type="SAM" id="Phobius"/>
    </source>
</evidence>
<feature type="transmembrane region" description="Helical" evidence="2">
    <location>
        <begin position="539"/>
        <end position="560"/>
    </location>
</feature>